<dbReference type="EMBL" id="JACXAE010000027">
    <property type="protein sequence ID" value="MBD2771611.1"/>
    <property type="molecule type" value="Genomic_DNA"/>
</dbReference>
<protein>
    <submittedName>
        <fullName evidence="1">Uncharacterized protein</fullName>
    </submittedName>
</protein>
<sequence length="122" mass="14073">MSRKHPLHVLQQGDYTAKIYPPDNLGYGVYVYCNDSPLCGFWRKTEKQALEDAKKDLENWAIMSKSTDNEKFSLVELRSLYGQFRGEYNTAETYGDDVIGFLNWLETDLSLSPTLLKQKQPV</sequence>
<proteinExistence type="predicted"/>
<reference evidence="1" key="1">
    <citation type="submission" date="2020-09" db="EMBL/GenBank/DDBJ databases">
        <title>Iningainema tapete sp. nov. (Scytonemataceae, Cyanobacteria) from greenhouses in central Florida (USA) produces two types of nodularin with biosynthetic potential for microcystin-LR and anabaenopeptins.</title>
        <authorList>
            <person name="Berthold D.E."/>
            <person name="Lefler F.W."/>
            <person name="Huang I.-S."/>
            <person name="Abdulla H."/>
            <person name="Zimba P.V."/>
            <person name="Laughinghouse H.D. IV."/>
        </authorList>
    </citation>
    <scope>NUCLEOTIDE SEQUENCE</scope>
    <source>
        <strain evidence="1">BLCCT55</strain>
    </source>
</reference>
<evidence type="ECO:0000313" key="2">
    <source>
        <dbReference type="Proteomes" id="UP000629098"/>
    </source>
</evidence>
<accession>A0A8J6XGJ9</accession>
<evidence type="ECO:0000313" key="1">
    <source>
        <dbReference type="EMBL" id="MBD2771611.1"/>
    </source>
</evidence>
<name>A0A8J6XGJ9_9CYAN</name>
<organism evidence="1 2">
    <name type="scientific">Iningainema tapete BLCC-T55</name>
    <dbReference type="NCBI Taxonomy" id="2748662"/>
    <lineage>
        <taxon>Bacteria</taxon>
        <taxon>Bacillati</taxon>
        <taxon>Cyanobacteriota</taxon>
        <taxon>Cyanophyceae</taxon>
        <taxon>Nostocales</taxon>
        <taxon>Scytonemataceae</taxon>
        <taxon>Iningainema tapete</taxon>
    </lineage>
</organism>
<dbReference type="AlphaFoldDB" id="A0A8J6XGJ9"/>
<dbReference type="RefSeq" id="WP_190825907.1">
    <property type="nucleotide sequence ID" value="NZ_CAWPPI010000027.1"/>
</dbReference>
<gene>
    <name evidence="1" type="ORF">ICL16_05745</name>
</gene>
<keyword evidence="2" id="KW-1185">Reference proteome</keyword>
<dbReference type="Proteomes" id="UP000629098">
    <property type="component" value="Unassembled WGS sequence"/>
</dbReference>
<comment type="caution">
    <text evidence="1">The sequence shown here is derived from an EMBL/GenBank/DDBJ whole genome shotgun (WGS) entry which is preliminary data.</text>
</comment>